<dbReference type="Proteomes" id="UP000006038">
    <property type="component" value="Chromosome 8"/>
</dbReference>
<organism evidence="2">
    <name type="scientific">Oryza brachyantha</name>
    <name type="common">malo sina</name>
    <dbReference type="NCBI Taxonomy" id="4533"/>
    <lineage>
        <taxon>Eukaryota</taxon>
        <taxon>Viridiplantae</taxon>
        <taxon>Streptophyta</taxon>
        <taxon>Embryophyta</taxon>
        <taxon>Tracheophyta</taxon>
        <taxon>Spermatophyta</taxon>
        <taxon>Magnoliopsida</taxon>
        <taxon>Liliopsida</taxon>
        <taxon>Poales</taxon>
        <taxon>Poaceae</taxon>
        <taxon>BOP clade</taxon>
        <taxon>Oryzoideae</taxon>
        <taxon>Oryzeae</taxon>
        <taxon>Oryzinae</taxon>
        <taxon>Oryza</taxon>
    </lineage>
</organism>
<dbReference type="Gramene" id="OB08G20130.1">
    <property type="protein sequence ID" value="OB08G20130.1"/>
    <property type="gene ID" value="OB08G20130"/>
</dbReference>
<evidence type="ECO:0000313" key="3">
    <source>
        <dbReference type="Proteomes" id="UP000006038"/>
    </source>
</evidence>
<name>J3MSD4_ORYBR</name>
<protein>
    <submittedName>
        <fullName evidence="2">Uncharacterized protein</fullName>
    </submittedName>
</protein>
<sequence length="129" mass="13995">MTRGGSSNVLEKRHKKRQDPVSTSTESDGDNSPPVKYPRGRIGKKKVDEVGKKKVDEVSPSRRRGKRTANRGRPSGGIRIEEPSSSALPTGSARRPCDAQRLNNEAAVGAIRLFTKPVLTAAIGHETPR</sequence>
<dbReference type="EnsemblPlants" id="OB08G20130.1">
    <property type="protein sequence ID" value="OB08G20130.1"/>
    <property type="gene ID" value="OB08G20130"/>
</dbReference>
<evidence type="ECO:0000256" key="1">
    <source>
        <dbReference type="SAM" id="MobiDB-lite"/>
    </source>
</evidence>
<accession>J3MSD4</accession>
<feature type="compositionally biased region" description="Basic and acidic residues" evidence="1">
    <location>
        <begin position="45"/>
        <end position="60"/>
    </location>
</feature>
<proteinExistence type="predicted"/>
<dbReference type="AlphaFoldDB" id="J3MSD4"/>
<feature type="compositionally biased region" description="Basic residues" evidence="1">
    <location>
        <begin position="61"/>
        <end position="70"/>
    </location>
</feature>
<reference evidence="2" key="2">
    <citation type="submission" date="2013-04" db="UniProtKB">
        <authorList>
            <consortium name="EnsemblPlants"/>
        </authorList>
    </citation>
    <scope>IDENTIFICATION</scope>
</reference>
<evidence type="ECO:0000313" key="2">
    <source>
        <dbReference type="EnsemblPlants" id="OB08G20130.1"/>
    </source>
</evidence>
<keyword evidence="3" id="KW-1185">Reference proteome</keyword>
<feature type="region of interest" description="Disordered" evidence="1">
    <location>
        <begin position="1"/>
        <end position="97"/>
    </location>
</feature>
<reference evidence="2" key="1">
    <citation type="journal article" date="2013" name="Nat. Commun.">
        <title>Whole-genome sequencing of Oryza brachyantha reveals mechanisms underlying Oryza genome evolution.</title>
        <authorList>
            <person name="Chen J."/>
            <person name="Huang Q."/>
            <person name="Gao D."/>
            <person name="Wang J."/>
            <person name="Lang Y."/>
            <person name="Liu T."/>
            <person name="Li B."/>
            <person name="Bai Z."/>
            <person name="Luis Goicoechea J."/>
            <person name="Liang C."/>
            <person name="Chen C."/>
            <person name="Zhang W."/>
            <person name="Sun S."/>
            <person name="Liao Y."/>
            <person name="Zhang X."/>
            <person name="Yang L."/>
            <person name="Song C."/>
            <person name="Wang M."/>
            <person name="Shi J."/>
            <person name="Liu G."/>
            <person name="Liu J."/>
            <person name="Zhou H."/>
            <person name="Zhou W."/>
            <person name="Yu Q."/>
            <person name="An N."/>
            <person name="Chen Y."/>
            <person name="Cai Q."/>
            <person name="Wang B."/>
            <person name="Liu B."/>
            <person name="Min J."/>
            <person name="Huang Y."/>
            <person name="Wu H."/>
            <person name="Li Z."/>
            <person name="Zhang Y."/>
            <person name="Yin Y."/>
            <person name="Song W."/>
            <person name="Jiang J."/>
            <person name="Jackson S.A."/>
            <person name="Wing R.A."/>
            <person name="Wang J."/>
            <person name="Chen M."/>
        </authorList>
    </citation>
    <scope>NUCLEOTIDE SEQUENCE [LARGE SCALE GENOMIC DNA]</scope>
    <source>
        <strain evidence="2">cv. IRGC 101232</strain>
    </source>
</reference>
<dbReference type="HOGENOM" id="CLU_1952133_0_0_1"/>